<dbReference type="InterPro" id="IPR043504">
    <property type="entry name" value="Peptidase_S1_PA_chymotrypsin"/>
</dbReference>
<comment type="catalytic activity">
    <reaction evidence="7">
        <text>Preferential cleavage: Arg-|-Xaa, Lys-|-Xaa.</text>
        <dbReference type="EC" id="3.4.21.4"/>
    </reaction>
</comment>
<evidence type="ECO:0000256" key="6">
    <source>
        <dbReference type="ARBA" id="ARBA00023157"/>
    </source>
</evidence>
<keyword evidence="5" id="KW-0720">Serine protease</keyword>
<keyword evidence="2" id="KW-0645">Protease</keyword>
<dbReference type="Gene3D" id="2.40.10.10">
    <property type="entry name" value="Trypsin-like serine proteases"/>
    <property type="match status" value="1"/>
</dbReference>
<reference evidence="12" key="1">
    <citation type="journal article" date="2020" name="PLoS Negl. Trop. Dis.">
        <title>High-quality nuclear genome for Sarcoptes scabiei-A critical resource for a neglected parasite.</title>
        <authorList>
            <person name="Korhonen P.K."/>
            <person name="Gasser R.B."/>
            <person name="Ma G."/>
            <person name="Wang T."/>
            <person name="Stroehlein A.J."/>
            <person name="Young N.D."/>
            <person name="Ang C.S."/>
            <person name="Fernando D.D."/>
            <person name="Lu H.C."/>
            <person name="Taylor S."/>
            <person name="Reynolds S.L."/>
            <person name="Mofiz E."/>
            <person name="Najaraj S.H."/>
            <person name="Gowda H."/>
            <person name="Madugundu A."/>
            <person name="Renuse S."/>
            <person name="Holt D."/>
            <person name="Pandey A."/>
            <person name="Papenfuss A.T."/>
            <person name="Fischer K."/>
        </authorList>
    </citation>
    <scope>NUCLEOTIDE SEQUENCE [LARGE SCALE GENOMIC DNA]</scope>
</reference>
<dbReference type="SMART" id="SM00020">
    <property type="entry name" value="Tryp_SPc"/>
    <property type="match status" value="1"/>
</dbReference>
<dbReference type="InterPro" id="IPR001254">
    <property type="entry name" value="Trypsin_dom"/>
</dbReference>
<dbReference type="Pfam" id="PF00089">
    <property type="entry name" value="Trypsin"/>
    <property type="match status" value="1"/>
</dbReference>
<dbReference type="GO" id="GO:0007586">
    <property type="term" value="P:digestion"/>
    <property type="evidence" value="ECO:0007669"/>
    <property type="project" value="UniProtKB-KW"/>
</dbReference>
<comment type="similarity">
    <text evidence="1">Belongs to the peptidase S1 family.</text>
</comment>
<dbReference type="PRINTS" id="PR00722">
    <property type="entry name" value="CHYMOTRYPSIN"/>
</dbReference>
<sequence length="291" mass="32742">MMKTSQILIEFDCKYKVFSFVCSKKIFRSRMNPKKTPSLLNLLNLSFFCFLWISFSQPSSAIIGGKPSNITDEPWTAGLYVQNYFCGASLIDLNFILTAAQCVCGKSPQEISIFYNTTTRNRGGDFRKGKHVYCDHYEAATFKNNIALVETESPMKFNNKTSRAIDLADKYFDPNVGSKVLVSGWGDVQLTREKENLTAAYFFVQDRYHCIKKYMKEGEKIDLKKDVFCAGGKGFGDASLESGDAGDPGVYKNKLVGVATYPPWYKPGLPGIFTSVGFYVSWIKSVIQKKK</sequence>
<dbReference type="EMBL" id="WVUK01000066">
    <property type="protein sequence ID" value="KAF7488540.1"/>
    <property type="molecule type" value="Genomic_DNA"/>
</dbReference>
<dbReference type="OrthoDB" id="10002959at2759"/>
<dbReference type="EC" id="3.4.21.4" evidence="8"/>
<evidence type="ECO:0000256" key="2">
    <source>
        <dbReference type="ARBA" id="ARBA00022670"/>
    </source>
</evidence>
<dbReference type="CDD" id="cd00190">
    <property type="entry name" value="Tryp_SPc"/>
    <property type="match status" value="1"/>
</dbReference>
<dbReference type="PROSITE" id="PS50240">
    <property type="entry name" value="TRYPSIN_DOM"/>
    <property type="match status" value="1"/>
</dbReference>
<evidence type="ECO:0000256" key="7">
    <source>
        <dbReference type="ARBA" id="ARBA00036320"/>
    </source>
</evidence>
<evidence type="ECO:0000256" key="3">
    <source>
        <dbReference type="ARBA" id="ARBA00022757"/>
    </source>
</evidence>
<keyword evidence="6" id="KW-1015">Disulfide bond</keyword>
<reference evidence="10" key="2">
    <citation type="submission" date="2020-01" db="EMBL/GenBank/DDBJ databases">
        <authorList>
            <person name="Korhonen P.K.K."/>
            <person name="Guangxu M.G."/>
            <person name="Wang T.W."/>
            <person name="Stroehlein A.J.S."/>
            <person name="Young N.D."/>
            <person name="Ang C.-S.A."/>
            <person name="Fernando D.W.F."/>
            <person name="Lu H.L."/>
            <person name="Taylor S.T."/>
            <person name="Ehtesham M.E.M."/>
            <person name="Najaraj S.H.N."/>
            <person name="Harsha G.H.G."/>
            <person name="Madugundu A.M."/>
            <person name="Renuse S.R."/>
            <person name="Holt D.H."/>
            <person name="Pandey A.P."/>
            <person name="Papenfuss A.P."/>
            <person name="Gasser R.B.G."/>
            <person name="Fischer K.F."/>
        </authorList>
    </citation>
    <scope>NUCLEOTIDE SEQUENCE</scope>
    <source>
        <strain evidence="10">SSS_KF_BRIS2020</strain>
    </source>
</reference>
<proteinExistence type="inferred from homology"/>
<evidence type="ECO:0000313" key="12">
    <source>
        <dbReference type="Proteomes" id="UP000070412"/>
    </source>
</evidence>
<name>A0A834R2L1_SARSC</name>
<keyword evidence="12" id="KW-1185">Reference proteome</keyword>
<dbReference type="Proteomes" id="UP000070412">
    <property type="component" value="Unassembled WGS sequence"/>
</dbReference>
<evidence type="ECO:0000256" key="4">
    <source>
        <dbReference type="ARBA" id="ARBA00022801"/>
    </source>
</evidence>
<organism evidence="10">
    <name type="scientific">Sarcoptes scabiei</name>
    <name type="common">Itch mite</name>
    <name type="synonym">Acarus scabiei</name>
    <dbReference type="NCBI Taxonomy" id="52283"/>
    <lineage>
        <taxon>Eukaryota</taxon>
        <taxon>Metazoa</taxon>
        <taxon>Ecdysozoa</taxon>
        <taxon>Arthropoda</taxon>
        <taxon>Chelicerata</taxon>
        <taxon>Arachnida</taxon>
        <taxon>Acari</taxon>
        <taxon>Acariformes</taxon>
        <taxon>Sarcoptiformes</taxon>
        <taxon>Astigmata</taxon>
        <taxon>Psoroptidia</taxon>
        <taxon>Sarcoptoidea</taxon>
        <taxon>Sarcoptidae</taxon>
        <taxon>Sarcoptinae</taxon>
        <taxon>Sarcoptes</taxon>
    </lineage>
</organism>
<evidence type="ECO:0000256" key="1">
    <source>
        <dbReference type="ARBA" id="ARBA00007664"/>
    </source>
</evidence>
<evidence type="ECO:0000256" key="5">
    <source>
        <dbReference type="ARBA" id="ARBA00022825"/>
    </source>
</evidence>
<keyword evidence="3" id="KW-0222">Digestion</keyword>
<keyword evidence="4" id="KW-0378">Hydrolase</keyword>
<feature type="domain" description="Peptidase S1" evidence="9">
    <location>
        <begin position="62"/>
        <end position="288"/>
    </location>
</feature>
<evidence type="ECO:0000256" key="8">
    <source>
        <dbReference type="ARBA" id="ARBA00038868"/>
    </source>
</evidence>
<accession>A0A834R2L1</accession>
<evidence type="ECO:0000313" key="11">
    <source>
        <dbReference type="EnsemblMetazoa" id="KAF7488540.1"/>
    </source>
</evidence>
<dbReference type="PANTHER" id="PTHR24276:SF97">
    <property type="entry name" value="GH13245P2-RELATED"/>
    <property type="match status" value="1"/>
</dbReference>
<dbReference type="GO" id="GO:0006508">
    <property type="term" value="P:proteolysis"/>
    <property type="evidence" value="ECO:0007669"/>
    <property type="project" value="UniProtKB-KW"/>
</dbReference>
<dbReference type="AlphaFoldDB" id="A0A834R2L1"/>
<dbReference type="PANTHER" id="PTHR24276">
    <property type="entry name" value="POLYSERASE-RELATED"/>
    <property type="match status" value="1"/>
</dbReference>
<evidence type="ECO:0000259" key="9">
    <source>
        <dbReference type="PROSITE" id="PS50240"/>
    </source>
</evidence>
<reference evidence="11" key="3">
    <citation type="submission" date="2022-06" db="UniProtKB">
        <authorList>
            <consortium name="EnsemblMetazoa"/>
        </authorList>
    </citation>
    <scope>IDENTIFICATION</scope>
</reference>
<evidence type="ECO:0000313" key="10">
    <source>
        <dbReference type="EMBL" id="KAF7488540.1"/>
    </source>
</evidence>
<dbReference type="InterPro" id="IPR001314">
    <property type="entry name" value="Peptidase_S1A"/>
</dbReference>
<dbReference type="EnsemblMetazoa" id="SSS_3515s_mrna">
    <property type="protein sequence ID" value="KAF7488540.1"/>
    <property type="gene ID" value="SSS_3515"/>
</dbReference>
<dbReference type="InterPro" id="IPR050430">
    <property type="entry name" value="Peptidase_S1"/>
</dbReference>
<dbReference type="InterPro" id="IPR009003">
    <property type="entry name" value="Peptidase_S1_PA"/>
</dbReference>
<dbReference type="GO" id="GO:0004252">
    <property type="term" value="F:serine-type endopeptidase activity"/>
    <property type="evidence" value="ECO:0007669"/>
    <property type="project" value="UniProtKB-EC"/>
</dbReference>
<protein>
    <recommendedName>
        <fullName evidence="8">trypsin</fullName>
        <ecNumber evidence="8">3.4.21.4</ecNumber>
    </recommendedName>
</protein>
<dbReference type="SUPFAM" id="SSF50494">
    <property type="entry name" value="Trypsin-like serine proteases"/>
    <property type="match status" value="1"/>
</dbReference>
<gene>
    <name evidence="10" type="ORF">SSS_3515</name>
</gene>